<dbReference type="InterPro" id="IPR003959">
    <property type="entry name" value="ATPase_AAA_core"/>
</dbReference>
<dbReference type="InterPro" id="IPR000641">
    <property type="entry name" value="CbxX/CfxQ"/>
</dbReference>
<evidence type="ECO:0000313" key="7">
    <source>
        <dbReference type="EMBL" id="CEM51182.1"/>
    </source>
</evidence>
<dbReference type="EMBL" id="CDMZ01004872">
    <property type="protein sequence ID" value="CEM51182.1"/>
    <property type="molecule type" value="Genomic_DNA"/>
</dbReference>
<gene>
    <name evidence="7" type="ORF">Cvel_10449</name>
</gene>
<dbReference type="PANTHER" id="PTHR43392">
    <property type="entry name" value="AAA-TYPE ATPASE FAMILY PROTEIN / ANKYRIN REPEAT FAMILY PROTEIN"/>
    <property type="match status" value="1"/>
</dbReference>
<dbReference type="SUPFAM" id="SSF52540">
    <property type="entry name" value="P-loop containing nucleoside triphosphate hydrolases"/>
    <property type="match status" value="1"/>
</dbReference>
<comment type="similarity">
    <text evidence="1">Belongs to the CbxX/CfxQ family.</text>
</comment>
<dbReference type="InterPro" id="IPR027417">
    <property type="entry name" value="P-loop_NTPase"/>
</dbReference>
<evidence type="ECO:0008006" key="8">
    <source>
        <dbReference type="Google" id="ProtNLM"/>
    </source>
</evidence>
<dbReference type="CDD" id="cd00009">
    <property type="entry name" value="AAA"/>
    <property type="match status" value="1"/>
</dbReference>
<evidence type="ECO:0000259" key="5">
    <source>
        <dbReference type="Pfam" id="PF00004"/>
    </source>
</evidence>
<dbReference type="Gene3D" id="3.40.50.300">
    <property type="entry name" value="P-loop containing nucleotide triphosphate hydrolases"/>
    <property type="match status" value="1"/>
</dbReference>
<dbReference type="Pfam" id="PF17866">
    <property type="entry name" value="AAA_lid_6"/>
    <property type="match status" value="1"/>
</dbReference>
<proteinExistence type="inferred from homology"/>
<dbReference type="AlphaFoldDB" id="A0A0G4I2L6"/>
<dbReference type="PhylomeDB" id="A0A0G4I2L6"/>
<dbReference type="GO" id="GO:0005524">
    <property type="term" value="F:ATP binding"/>
    <property type="evidence" value="ECO:0007669"/>
    <property type="project" value="UniProtKB-KW"/>
</dbReference>
<evidence type="ECO:0000256" key="1">
    <source>
        <dbReference type="ARBA" id="ARBA00010378"/>
    </source>
</evidence>
<evidence type="ECO:0000256" key="4">
    <source>
        <dbReference type="SAM" id="MobiDB-lite"/>
    </source>
</evidence>
<dbReference type="PRINTS" id="PR00819">
    <property type="entry name" value="CBXCFQXSUPER"/>
</dbReference>
<feature type="domain" description="CbbX AAA lid" evidence="6">
    <location>
        <begin position="60"/>
        <end position="91"/>
    </location>
</feature>
<keyword evidence="2" id="KW-0547">Nucleotide-binding</keyword>
<dbReference type="InterPro" id="IPR050773">
    <property type="entry name" value="CbxX/CfxQ_RuBisCO_ESX"/>
</dbReference>
<feature type="region of interest" description="Disordered" evidence="4">
    <location>
        <begin position="386"/>
        <end position="444"/>
    </location>
</feature>
<dbReference type="VEuPathDB" id="CryptoDB:Cvel_10449"/>
<organism evidence="7">
    <name type="scientific">Chromera velia CCMP2878</name>
    <dbReference type="NCBI Taxonomy" id="1169474"/>
    <lineage>
        <taxon>Eukaryota</taxon>
        <taxon>Sar</taxon>
        <taxon>Alveolata</taxon>
        <taxon>Colpodellida</taxon>
        <taxon>Chromeraceae</taxon>
        <taxon>Chromera</taxon>
    </lineage>
</organism>
<evidence type="ECO:0000259" key="6">
    <source>
        <dbReference type="Pfam" id="PF17866"/>
    </source>
</evidence>
<dbReference type="Pfam" id="PF00004">
    <property type="entry name" value="AAA"/>
    <property type="match status" value="1"/>
</dbReference>
<evidence type="ECO:0000256" key="2">
    <source>
        <dbReference type="ARBA" id="ARBA00022741"/>
    </source>
</evidence>
<evidence type="ECO:0000256" key="3">
    <source>
        <dbReference type="ARBA" id="ARBA00022840"/>
    </source>
</evidence>
<reference evidence="7" key="1">
    <citation type="submission" date="2014-11" db="EMBL/GenBank/DDBJ databases">
        <authorList>
            <person name="Otto D Thomas"/>
            <person name="Naeem Raeece"/>
        </authorList>
    </citation>
    <scope>NUCLEOTIDE SEQUENCE</scope>
</reference>
<dbReference type="GO" id="GO:0016887">
    <property type="term" value="F:ATP hydrolysis activity"/>
    <property type="evidence" value="ECO:0007669"/>
    <property type="project" value="InterPro"/>
</dbReference>
<sequence>MTKLFSYNEGLPSRFSEIVFEDFRPAQLKKMWERKLEERQWGVEDLAVTRLAIGRLSRCIGRKGFGNARAVRTLFEQAVQAAATRGVSTPPKLSLSDIVGPAPTRANIPDLDAALAELERLDALAEVKACIMQVVELVQANHAREMRGEKPLEVPLNRVFLGNPGTGKTTSARIWGRVPKALGLLRKGGVVEKTGSDFIKGFLGQSQEETKQILNSAQGKVLLIDEAYVLGRDGNGGNANAFGQQVLDTIVEKVQGGPGEDISVVMCGYTDEMKEMFRKANPGLARRFNISQPVVFADYDDNALRRILRKRSLKDGLRLEGGVEERALQWLSRKRAQGRFGNAGEVGNLLGQAKLRVVRRLGATASGSGPLELTVEDVLPEADVAASQEDPFAALDTTGSDSETESKFRRSLRASPTFSPISRGEGKTRPARWATSCSSATPALARPPLPVPWRRCCIGSE</sequence>
<dbReference type="InterPro" id="IPR041627">
    <property type="entry name" value="AAA_lid_6"/>
</dbReference>
<dbReference type="FunFam" id="3.40.50.300:FF:000216">
    <property type="entry name" value="Type VII secretion ATPase EccA"/>
    <property type="match status" value="1"/>
</dbReference>
<keyword evidence="3" id="KW-0067">ATP-binding</keyword>
<dbReference type="Gene3D" id="1.10.8.60">
    <property type="match status" value="2"/>
</dbReference>
<name>A0A0G4I2L6_9ALVE</name>
<feature type="domain" description="ATPase AAA-type core" evidence="5">
    <location>
        <begin position="160"/>
        <end position="278"/>
    </location>
</feature>
<accession>A0A0G4I2L6</accession>
<protein>
    <recommendedName>
        <fullName evidence="8">AAA+ ATPase domain-containing protein</fullName>
    </recommendedName>
</protein>
<dbReference type="PANTHER" id="PTHR43392:SF2">
    <property type="entry name" value="AAA-TYPE ATPASE FAMILY PROTEIN _ ANKYRIN REPEAT FAMILY PROTEIN"/>
    <property type="match status" value="1"/>
</dbReference>